<comment type="similarity">
    <text evidence="2">Belongs to the RseB family.</text>
</comment>
<comment type="caution">
    <text evidence="7">The sequence shown here is derived from an EMBL/GenBank/DDBJ whole genome shotgun (WGS) entry which is preliminary data.</text>
</comment>
<dbReference type="AlphaFoldDB" id="A0A136A0K5"/>
<sequence>MAKAFKSLNYSISFVVLKPGVDSQPYLWRHAIDENGIEMEQLNLLNGPGREVVRIGNKVSYFEPNVPPYSLQSSTINGPFPSELFYQPEKLFDSYEFVLVGRSRVSGRSAQQIRVISNDKSRFGLNLWLDQESGLLLKMNMVNLEGQPLEQIQVAAIQVTEQPDPFFARIDLPMLPDILVMRGQQATTPRWKLNYLPLGMHVAKQDIHRLPMTGELVDYILLTDGLVDVSIYLQPMASAKASQDLIGRHESNTILTRQMGEVSVTLVGKIPAVTADAILKSIQLVQ</sequence>
<dbReference type="PANTHER" id="PTHR38782:SF1">
    <property type="entry name" value="SIGMA-E FACTOR REGULATORY PROTEIN RSEB"/>
    <property type="match status" value="1"/>
</dbReference>
<name>A0A136A0K5_9ALTE</name>
<feature type="domain" description="MucB/RseB N-terminal" evidence="5">
    <location>
        <begin position="1"/>
        <end position="163"/>
    </location>
</feature>
<dbReference type="Pfam" id="PF03888">
    <property type="entry name" value="MucB_RseB"/>
    <property type="match status" value="1"/>
</dbReference>
<dbReference type="Gene3D" id="2.50.20.10">
    <property type="entry name" value="Lipoprotein localisation LolA/LolB/LppX"/>
    <property type="match status" value="1"/>
</dbReference>
<dbReference type="STRING" id="1799789.AX660_16585"/>
<evidence type="ECO:0000256" key="4">
    <source>
        <dbReference type="ARBA" id="ARBA00022764"/>
    </source>
</evidence>
<evidence type="ECO:0000259" key="5">
    <source>
        <dbReference type="Pfam" id="PF03888"/>
    </source>
</evidence>
<proteinExistence type="inferred from homology"/>
<evidence type="ECO:0000256" key="2">
    <source>
        <dbReference type="ARBA" id="ARBA00008150"/>
    </source>
</evidence>
<dbReference type="GO" id="GO:0032885">
    <property type="term" value="P:regulation of polysaccharide biosynthetic process"/>
    <property type="evidence" value="ECO:0007669"/>
    <property type="project" value="TreeGrafter"/>
</dbReference>
<accession>A0A136A0K5</accession>
<dbReference type="InterPro" id="IPR033434">
    <property type="entry name" value="MucB/RseB_N"/>
</dbReference>
<comment type="subcellular location">
    <subcellularLocation>
        <location evidence="1">Periplasm</location>
    </subcellularLocation>
</comment>
<dbReference type="InterPro" id="IPR038484">
    <property type="entry name" value="MucB/RseB_C_sf"/>
</dbReference>
<evidence type="ECO:0000256" key="1">
    <source>
        <dbReference type="ARBA" id="ARBA00004418"/>
    </source>
</evidence>
<dbReference type="InterPro" id="IPR005588">
    <property type="entry name" value="MucB_RseB"/>
</dbReference>
<dbReference type="GO" id="GO:0030288">
    <property type="term" value="C:outer membrane-bounded periplasmic space"/>
    <property type="evidence" value="ECO:0007669"/>
    <property type="project" value="TreeGrafter"/>
</dbReference>
<dbReference type="PANTHER" id="PTHR38782">
    <property type="match status" value="1"/>
</dbReference>
<protein>
    <submittedName>
        <fullName evidence="7">Transcriptional regulator</fullName>
    </submittedName>
</protein>
<organism evidence="7 8">
    <name type="scientific">Paraglaciecola hydrolytica</name>
    <dbReference type="NCBI Taxonomy" id="1799789"/>
    <lineage>
        <taxon>Bacteria</taxon>
        <taxon>Pseudomonadati</taxon>
        <taxon>Pseudomonadota</taxon>
        <taxon>Gammaproteobacteria</taxon>
        <taxon>Alteromonadales</taxon>
        <taxon>Alteromonadaceae</taxon>
        <taxon>Paraglaciecola</taxon>
    </lineage>
</organism>
<dbReference type="CDD" id="cd16327">
    <property type="entry name" value="RseB"/>
    <property type="match status" value="1"/>
</dbReference>
<dbReference type="InterPro" id="IPR033436">
    <property type="entry name" value="MucB/RseB_C"/>
</dbReference>
<gene>
    <name evidence="7" type="ORF">AX660_16585</name>
</gene>
<dbReference type="Proteomes" id="UP000070299">
    <property type="component" value="Unassembled WGS sequence"/>
</dbReference>
<keyword evidence="8" id="KW-1185">Reference proteome</keyword>
<dbReference type="Pfam" id="PF17188">
    <property type="entry name" value="MucB_RseB_C"/>
    <property type="match status" value="1"/>
</dbReference>
<dbReference type="EMBL" id="LSNE01000006">
    <property type="protein sequence ID" value="KXI28737.1"/>
    <property type="molecule type" value="Genomic_DNA"/>
</dbReference>
<keyword evidence="3" id="KW-0732">Signal</keyword>
<dbReference type="PIRSF" id="PIRSF005427">
    <property type="entry name" value="RseB"/>
    <property type="match status" value="1"/>
</dbReference>
<feature type="domain" description="MucB/RseB C-terminal" evidence="6">
    <location>
        <begin position="187"/>
        <end position="283"/>
    </location>
</feature>
<evidence type="ECO:0000259" key="6">
    <source>
        <dbReference type="Pfam" id="PF17188"/>
    </source>
</evidence>
<dbReference type="Gene3D" id="3.30.200.100">
    <property type="entry name" value="MucB/RseB, C-terminal domain"/>
    <property type="match status" value="1"/>
</dbReference>
<reference evidence="8" key="1">
    <citation type="submission" date="2016-02" db="EMBL/GenBank/DDBJ databases">
        <authorList>
            <person name="Schultz-Johansen M."/>
            <person name="Glaring M.A."/>
            <person name="Bech P.K."/>
            <person name="Stougaard P."/>
        </authorList>
    </citation>
    <scope>NUCLEOTIDE SEQUENCE [LARGE SCALE GENOMIC DNA]</scope>
    <source>
        <strain evidence="8">S66</strain>
    </source>
</reference>
<keyword evidence="4" id="KW-0574">Periplasm</keyword>
<evidence type="ECO:0000256" key="3">
    <source>
        <dbReference type="ARBA" id="ARBA00022729"/>
    </source>
</evidence>
<evidence type="ECO:0000313" key="7">
    <source>
        <dbReference type="EMBL" id="KXI28737.1"/>
    </source>
</evidence>
<dbReference type="GO" id="GO:0045152">
    <property type="term" value="F:antisigma factor binding"/>
    <property type="evidence" value="ECO:0007669"/>
    <property type="project" value="TreeGrafter"/>
</dbReference>
<evidence type="ECO:0000313" key="8">
    <source>
        <dbReference type="Proteomes" id="UP000070299"/>
    </source>
</evidence>